<comment type="caution">
    <text evidence="1">The sequence shown here is derived from an EMBL/GenBank/DDBJ whole genome shotgun (WGS) entry which is preliminary data.</text>
</comment>
<gene>
    <name evidence="1" type="ORF">MFLAVUS_009451</name>
</gene>
<proteinExistence type="predicted"/>
<name>A0ABP9Z9Z3_9FUNG</name>
<protein>
    <submittedName>
        <fullName evidence="1">Uncharacterized protein</fullName>
    </submittedName>
</protein>
<keyword evidence="2" id="KW-1185">Reference proteome</keyword>
<evidence type="ECO:0000313" key="1">
    <source>
        <dbReference type="EMBL" id="GAA5815932.1"/>
    </source>
</evidence>
<sequence length="141" mass="16890">MMEDIYDLGRHIRRVILSWGRHNFNTRERDVVNMDMFTEGLYRIFKKDKDSWNQDDLFFIKAISDFMHLLVENKIEGLNEKIKDINGLHCVFVAPSEWEEETNGESFDEDGYFHTGDLFQANEKGLFTHIDVIKYRYNKEN</sequence>
<evidence type="ECO:0000313" key="2">
    <source>
        <dbReference type="Proteomes" id="UP001473302"/>
    </source>
</evidence>
<accession>A0ABP9Z9Z3</accession>
<organism evidence="1 2">
    <name type="scientific">Mucor flavus</name>
    <dbReference type="NCBI Taxonomy" id="439312"/>
    <lineage>
        <taxon>Eukaryota</taxon>
        <taxon>Fungi</taxon>
        <taxon>Fungi incertae sedis</taxon>
        <taxon>Mucoromycota</taxon>
        <taxon>Mucoromycotina</taxon>
        <taxon>Mucoromycetes</taxon>
        <taxon>Mucorales</taxon>
        <taxon>Mucorineae</taxon>
        <taxon>Mucoraceae</taxon>
        <taxon>Mucor</taxon>
    </lineage>
</organism>
<dbReference type="EMBL" id="BAABUK010000029">
    <property type="protein sequence ID" value="GAA5815932.1"/>
    <property type="molecule type" value="Genomic_DNA"/>
</dbReference>
<reference evidence="1 2" key="1">
    <citation type="submission" date="2024-04" db="EMBL/GenBank/DDBJ databases">
        <title>genome sequences of Mucor flavus KT1a and Helicostylum pulchrum KT1b strains isolated from the surface of a dry-aged beef.</title>
        <authorList>
            <person name="Toyotome T."/>
            <person name="Hosono M."/>
            <person name="Torimaru M."/>
            <person name="Fukuda K."/>
            <person name="Mikami N."/>
        </authorList>
    </citation>
    <scope>NUCLEOTIDE SEQUENCE [LARGE SCALE GENOMIC DNA]</scope>
    <source>
        <strain evidence="1 2">KT1a</strain>
    </source>
</reference>
<dbReference type="Proteomes" id="UP001473302">
    <property type="component" value="Unassembled WGS sequence"/>
</dbReference>